<protein>
    <submittedName>
        <fullName evidence="2">Uncharacterized protein</fullName>
    </submittedName>
</protein>
<accession>A0A8S9P505</accession>
<feature type="compositionally biased region" description="Polar residues" evidence="1">
    <location>
        <begin position="9"/>
        <end position="33"/>
    </location>
</feature>
<comment type="caution">
    <text evidence="2">The sequence shown here is derived from an EMBL/GenBank/DDBJ whole genome shotgun (WGS) entry which is preliminary data.</text>
</comment>
<feature type="compositionally biased region" description="Basic and acidic residues" evidence="1">
    <location>
        <begin position="39"/>
        <end position="59"/>
    </location>
</feature>
<evidence type="ECO:0000313" key="3">
    <source>
        <dbReference type="Proteomes" id="UP000712600"/>
    </source>
</evidence>
<gene>
    <name evidence="2" type="ORF">F2Q69_00006824</name>
</gene>
<evidence type="ECO:0000256" key="1">
    <source>
        <dbReference type="SAM" id="MobiDB-lite"/>
    </source>
</evidence>
<evidence type="ECO:0000313" key="2">
    <source>
        <dbReference type="EMBL" id="KAF3508462.1"/>
    </source>
</evidence>
<name>A0A8S9P505_BRACR</name>
<reference evidence="2" key="1">
    <citation type="submission" date="2019-12" db="EMBL/GenBank/DDBJ databases">
        <title>Genome sequencing and annotation of Brassica cretica.</title>
        <authorList>
            <person name="Studholme D.J."/>
            <person name="Sarris P."/>
        </authorList>
    </citation>
    <scope>NUCLEOTIDE SEQUENCE</scope>
    <source>
        <strain evidence="2">PFS-109/04</strain>
        <tissue evidence="2">Leaf</tissue>
    </source>
</reference>
<organism evidence="2 3">
    <name type="scientific">Brassica cretica</name>
    <name type="common">Mustard</name>
    <dbReference type="NCBI Taxonomy" id="69181"/>
    <lineage>
        <taxon>Eukaryota</taxon>
        <taxon>Viridiplantae</taxon>
        <taxon>Streptophyta</taxon>
        <taxon>Embryophyta</taxon>
        <taxon>Tracheophyta</taxon>
        <taxon>Spermatophyta</taxon>
        <taxon>Magnoliopsida</taxon>
        <taxon>eudicotyledons</taxon>
        <taxon>Gunneridae</taxon>
        <taxon>Pentapetalae</taxon>
        <taxon>rosids</taxon>
        <taxon>malvids</taxon>
        <taxon>Brassicales</taxon>
        <taxon>Brassicaceae</taxon>
        <taxon>Brassiceae</taxon>
        <taxon>Brassica</taxon>
    </lineage>
</organism>
<dbReference type="Proteomes" id="UP000712600">
    <property type="component" value="Unassembled WGS sequence"/>
</dbReference>
<proteinExistence type="predicted"/>
<feature type="region of interest" description="Disordered" evidence="1">
    <location>
        <begin position="1"/>
        <end position="59"/>
    </location>
</feature>
<dbReference type="EMBL" id="QGKX02001521">
    <property type="protein sequence ID" value="KAF3508462.1"/>
    <property type="molecule type" value="Genomic_DNA"/>
</dbReference>
<sequence>MLRSGKRLATNTNNTEIGNSANAVEIGKSNSQPILLDDPDPKPSRENRKSTAEKNKEKSIDLEVQDDTEIEAKIDRQYGTHVDRPVKPVVDQYSDNRTDDYVRLMDASIEVANIEEDVDSDIIVDRYLREAVDRRDYRCVDRLFERCIERCASRHIDRLFLEIKRRQLRSEI</sequence>
<dbReference type="AlphaFoldDB" id="A0A8S9P505"/>